<organism evidence="2 3">
    <name type="scientific">Membranihabitans marinus</name>
    <dbReference type="NCBI Taxonomy" id="1227546"/>
    <lineage>
        <taxon>Bacteria</taxon>
        <taxon>Pseudomonadati</taxon>
        <taxon>Bacteroidota</taxon>
        <taxon>Saprospiria</taxon>
        <taxon>Saprospirales</taxon>
        <taxon>Saprospiraceae</taxon>
        <taxon>Membranihabitans</taxon>
    </lineage>
</organism>
<dbReference type="AlphaFoldDB" id="A0A953HW62"/>
<gene>
    <name evidence="2" type="ORF">KUV50_14460</name>
</gene>
<protein>
    <submittedName>
        <fullName evidence="2">Amidohydrolase family protein</fullName>
    </submittedName>
</protein>
<proteinExistence type="predicted"/>
<dbReference type="EMBL" id="JAHVHU010000013">
    <property type="protein sequence ID" value="MBY5959350.1"/>
    <property type="molecule type" value="Genomic_DNA"/>
</dbReference>
<evidence type="ECO:0000259" key="1">
    <source>
        <dbReference type="Pfam" id="PF07969"/>
    </source>
</evidence>
<comment type="caution">
    <text evidence="2">The sequence shown here is derived from an EMBL/GenBank/DDBJ whole genome shotgun (WGS) entry which is preliminary data.</text>
</comment>
<feature type="domain" description="Amidohydrolase 3" evidence="1">
    <location>
        <begin position="12"/>
        <end position="85"/>
    </location>
</feature>
<dbReference type="GO" id="GO:0016810">
    <property type="term" value="F:hydrolase activity, acting on carbon-nitrogen (but not peptide) bonds"/>
    <property type="evidence" value="ECO:0007669"/>
    <property type="project" value="InterPro"/>
</dbReference>
<dbReference type="PANTHER" id="PTHR22642">
    <property type="entry name" value="IMIDAZOLONEPROPIONASE"/>
    <property type="match status" value="1"/>
</dbReference>
<keyword evidence="3" id="KW-1185">Reference proteome</keyword>
<dbReference type="PANTHER" id="PTHR22642:SF2">
    <property type="entry name" value="PROTEIN LONG AFTER FAR-RED 3"/>
    <property type="match status" value="1"/>
</dbReference>
<dbReference type="InterPro" id="IPR011059">
    <property type="entry name" value="Metal-dep_hydrolase_composite"/>
</dbReference>
<dbReference type="Pfam" id="PF07969">
    <property type="entry name" value="Amidohydro_3"/>
    <property type="match status" value="1"/>
</dbReference>
<dbReference type="Gene3D" id="2.30.40.10">
    <property type="entry name" value="Urease, subunit C, domain 1"/>
    <property type="match status" value="1"/>
</dbReference>
<sequence length="88" mass="9793">MRGSCGRAGWQNTIGESEKATPYQALQAITINAAYEFFEEDSKGSIEEGKLADFVIFEKNPLSVDAMTIKDIEVAETIKEGRTIFEKK</sequence>
<dbReference type="Proteomes" id="UP000753961">
    <property type="component" value="Unassembled WGS sequence"/>
</dbReference>
<name>A0A953HW62_9BACT</name>
<evidence type="ECO:0000313" key="3">
    <source>
        <dbReference type="Proteomes" id="UP000753961"/>
    </source>
</evidence>
<accession>A0A953HW62</accession>
<dbReference type="SUPFAM" id="SSF51338">
    <property type="entry name" value="Composite domain of metallo-dependent hydrolases"/>
    <property type="match status" value="1"/>
</dbReference>
<dbReference type="InterPro" id="IPR013108">
    <property type="entry name" value="Amidohydro_3"/>
</dbReference>
<reference evidence="2" key="1">
    <citation type="submission" date="2021-06" db="EMBL/GenBank/DDBJ databases">
        <title>44 bacteria genomes isolated from Dapeng, Shenzhen.</title>
        <authorList>
            <person name="Zheng W."/>
            <person name="Yu S."/>
            <person name="Huang Y."/>
        </authorList>
    </citation>
    <scope>NUCLEOTIDE SEQUENCE</scope>
    <source>
        <strain evidence="2">DP5N28-2</strain>
    </source>
</reference>
<evidence type="ECO:0000313" key="2">
    <source>
        <dbReference type="EMBL" id="MBY5959350.1"/>
    </source>
</evidence>
<dbReference type="Gene3D" id="3.20.20.140">
    <property type="entry name" value="Metal-dependent hydrolases"/>
    <property type="match status" value="1"/>
</dbReference>